<dbReference type="InterPro" id="IPR003141">
    <property type="entry name" value="Pol/His_phosphatase_N"/>
</dbReference>
<evidence type="ECO:0000256" key="4">
    <source>
        <dbReference type="ARBA" id="ARBA00022705"/>
    </source>
</evidence>
<comment type="function">
    <text evidence="9">DNA polymerase involved in damage-induced mutagenesis and translesion synthesis (TLS). It is not the major replicative DNA polymerase.</text>
</comment>
<dbReference type="KEGG" id="afo:Afer_1611"/>
<evidence type="ECO:0000256" key="3">
    <source>
        <dbReference type="ARBA" id="ARBA00022695"/>
    </source>
</evidence>
<comment type="similarity">
    <text evidence="9">Belongs to the DNA polymerase type-C family. DnaE2 subfamily.</text>
</comment>
<evidence type="ECO:0000256" key="7">
    <source>
        <dbReference type="ARBA" id="ARBA00023204"/>
    </source>
</evidence>
<dbReference type="CDD" id="cd07431">
    <property type="entry name" value="PHP_PolIIIA"/>
    <property type="match status" value="1"/>
</dbReference>
<dbReference type="Gene3D" id="2.40.50.140">
    <property type="entry name" value="Nucleic acid-binding proteins"/>
    <property type="match status" value="1"/>
</dbReference>
<dbReference type="InterPro" id="IPR016195">
    <property type="entry name" value="Pol/histidinol_Pase-like"/>
</dbReference>
<dbReference type="EMBL" id="CP001631">
    <property type="protein sequence ID" value="ACU54533.1"/>
    <property type="molecule type" value="Genomic_DNA"/>
</dbReference>
<dbReference type="SUPFAM" id="SSF89550">
    <property type="entry name" value="PHP domain-like"/>
    <property type="match status" value="1"/>
</dbReference>
<keyword evidence="1 9" id="KW-0963">Cytoplasm</keyword>
<feature type="domain" description="Polymerase/histidinol phosphatase N-terminal" evidence="10">
    <location>
        <begin position="14"/>
        <end position="81"/>
    </location>
</feature>
<evidence type="ECO:0000256" key="5">
    <source>
        <dbReference type="ARBA" id="ARBA00022763"/>
    </source>
</evidence>
<dbReference type="InterPro" id="IPR023073">
    <property type="entry name" value="DnaE2"/>
</dbReference>
<reference evidence="11 12" key="1">
    <citation type="journal article" date="2009" name="Stand. Genomic Sci.">
        <title>Complete genome sequence of Acidimicrobium ferrooxidans type strain (ICP).</title>
        <authorList>
            <person name="Clum A."/>
            <person name="Nolan M."/>
            <person name="Lang E."/>
            <person name="Glavina Del Rio T."/>
            <person name="Tice H."/>
            <person name="Copeland A."/>
            <person name="Cheng J.F."/>
            <person name="Lucas S."/>
            <person name="Chen F."/>
            <person name="Bruce D."/>
            <person name="Goodwin L."/>
            <person name="Pitluck S."/>
            <person name="Ivanova N."/>
            <person name="Mavrommatis K."/>
            <person name="Mikhailova N."/>
            <person name="Pati A."/>
            <person name="Chen A."/>
            <person name="Palaniappan K."/>
            <person name="Goker M."/>
            <person name="Spring S."/>
            <person name="Land M."/>
            <person name="Hauser L."/>
            <person name="Chang Y.J."/>
            <person name="Jeffries C.C."/>
            <person name="Chain P."/>
            <person name="Bristow J."/>
            <person name="Eisen J.A."/>
            <person name="Markowitz V."/>
            <person name="Hugenholtz P."/>
            <person name="Kyrpides N.C."/>
            <person name="Klenk H.P."/>
            <person name="Lapidus A."/>
        </authorList>
    </citation>
    <scope>NUCLEOTIDE SEQUENCE [LARGE SCALE GENOMIC DNA]</scope>
    <source>
        <strain evidence="12">DSM 10331 / JCM 15462 / NBRC 103882 / ICP</strain>
    </source>
</reference>
<gene>
    <name evidence="9" type="primary">dnaE2</name>
    <name evidence="11" type="ordered locus">Afer_1611</name>
</gene>
<dbReference type="Pfam" id="PF02811">
    <property type="entry name" value="PHP"/>
    <property type="match status" value="1"/>
</dbReference>
<dbReference type="PANTHER" id="PTHR32294:SF4">
    <property type="entry name" value="ERROR-PRONE DNA POLYMERASE"/>
    <property type="match status" value="1"/>
</dbReference>
<dbReference type="eggNOG" id="COG0587">
    <property type="taxonomic scope" value="Bacteria"/>
</dbReference>
<keyword evidence="3 9" id="KW-0548">Nucleotidyltransferase</keyword>
<dbReference type="STRING" id="525909.Afer_1611"/>
<dbReference type="NCBIfam" id="TIGR00594">
    <property type="entry name" value="polc"/>
    <property type="match status" value="1"/>
</dbReference>
<dbReference type="OrthoDB" id="9803237at2"/>
<sequence>MVARGELRVSEAVVELHAHSSFSFLDGVVDPEDLVEAAAVAGYRALALTDHNGLYGVPRFLEAARRVGVVPLVGAELTLATTTPRAGATDPEGEHLVVLAASPEGYRALSRVIATGHMRTGEKGRFDLTIDDLAEAAPSGGWFVLAGWRKSPPGRALAHAGPSAAERSVRSLWERFGDALVLELVDTLDPADTVRNDVLAAIGAHHGLPVVATQAVHAIDVRTQRAAVVAAAIRARRTLGELDGYLPGAGPPVLRPARALRARFGRYPGVVDAAVELAARCAFNVDLVAPGLPRDVVAMGVDDDEALVALVAERAPRRYGPRAAPRIPGAWEQIDHELDVIRSLGFAGYFLVVTDIVDFCVREGIYCQGRGSAANSAVCYALGITNVDPVALGLLFERFLSPERDGPPDIDVDIESRRREEVIQYVYTRYGRARAAQVASVITYRARSALRDSARVFGVDQATLAAWSKGVEHRGSVARSLAERDGAGRPLLEVPAVIAEVASVLEGAPRHLGVHVGGMVLCDRPIVDVCPTEWARAEGRSVLQWDKDDCARMGLVKFDLLGLGMLEAIHEMVDLVRERVGVEVDIATLEQDPAVYEMLARADSVGVFQVESRAQMATLPRLRPSRFYDLVVEVALIRPGPIQGGSVHPYLRRRAGEEPVVYPHPLAERALAKTLGVPLFQEQLMQLAMDVAGFSAAEADELRQAMGAKRSSARMARLHDRLMAGMAARGVDPAAREQVVTQLEAFANFGFPESHAASFAWLVYVSAWFKVHYPAAFYAGLLRAQPMGFWSPQTLVRDARRHGVGVLGPDVTRSSARADVVVRDGEQLLALGLDAVRGIAAATASSIVAMRPFDSLLDLVQRVELTPEQIRRLAGAGALRALEPSGQRAIWFADELARRHRMLDGLGFPSSEPVFPALDPRERAALEVDALGLLVGDHPMAFVRERLSTLGVVRADQLASQRHGRRVRVAGTVTHRQRPGTARGIVFMNLEDETGLVNVLVKPWLWRRDRSQALHSAVLVDGVIERAGTVVTVVADRIVSLPEAIALGSRDFQ</sequence>
<dbReference type="Gene3D" id="1.10.150.870">
    <property type="match status" value="1"/>
</dbReference>
<dbReference type="PANTHER" id="PTHR32294">
    <property type="entry name" value="DNA POLYMERASE III SUBUNIT ALPHA"/>
    <property type="match status" value="1"/>
</dbReference>
<proteinExistence type="inferred from homology"/>
<dbReference type="HAMAP" id="MF_01902">
    <property type="entry name" value="DNApol_error_prone"/>
    <property type="match status" value="1"/>
</dbReference>
<dbReference type="Pfam" id="PF14579">
    <property type="entry name" value="HHH_6"/>
    <property type="match status" value="1"/>
</dbReference>
<dbReference type="Pfam" id="PF17657">
    <property type="entry name" value="DNA_pol3_finger"/>
    <property type="match status" value="1"/>
</dbReference>
<dbReference type="GO" id="GO:0008408">
    <property type="term" value="F:3'-5' exonuclease activity"/>
    <property type="evidence" value="ECO:0007669"/>
    <property type="project" value="InterPro"/>
</dbReference>
<protein>
    <recommendedName>
        <fullName evidence="9">Error-prone DNA polymerase</fullName>
        <ecNumber evidence="9">2.7.7.7</ecNumber>
    </recommendedName>
</protein>
<dbReference type="GO" id="GO:0005737">
    <property type="term" value="C:cytoplasm"/>
    <property type="evidence" value="ECO:0007669"/>
    <property type="project" value="UniProtKB-SubCell"/>
</dbReference>
<dbReference type="Proteomes" id="UP000000771">
    <property type="component" value="Chromosome"/>
</dbReference>
<comment type="subcellular location">
    <subcellularLocation>
        <location evidence="9">Cytoplasm</location>
    </subcellularLocation>
</comment>
<dbReference type="GO" id="GO:0003887">
    <property type="term" value="F:DNA-directed DNA polymerase activity"/>
    <property type="evidence" value="ECO:0007669"/>
    <property type="project" value="UniProtKB-UniRule"/>
</dbReference>
<keyword evidence="4 9" id="KW-0235">DNA replication</keyword>
<dbReference type="Gene3D" id="3.20.20.140">
    <property type="entry name" value="Metal-dependent hydrolases"/>
    <property type="match status" value="1"/>
</dbReference>
<evidence type="ECO:0000256" key="1">
    <source>
        <dbReference type="ARBA" id="ARBA00022490"/>
    </source>
</evidence>
<dbReference type="Pfam" id="PF07733">
    <property type="entry name" value="DNA_pol3_alpha"/>
    <property type="match status" value="1"/>
</dbReference>
<keyword evidence="12" id="KW-1185">Reference proteome</keyword>
<dbReference type="GO" id="GO:0006260">
    <property type="term" value="P:DNA replication"/>
    <property type="evidence" value="ECO:0007669"/>
    <property type="project" value="UniProtKB-KW"/>
</dbReference>
<evidence type="ECO:0000256" key="8">
    <source>
        <dbReference type="ARBA" id="ARBA00049244"/>
    </source>
</evidence>
<dbReference type="AlphaFoldDB" id="C7M0M5"/>
<organism evidence="11 12">
    <name type="scientific">Acidimicrobium ferrooxidans (strain DSM 10331 / JCM 15462 / NBRC 103882 / ICP)</name>
    <dbReference type="NCBI Taxonomy" id="525909"/>
    <lineage>
        <taxon>Bacteria</taxon>
        <taxon>Bacillati</taxon>
        <taxon>Actinomycetota</taxon>
        <taxon>Acidimicrobiia</taxon>
        <taxon>Acidimicrobiales</taxon>
        <taxon>Acidimicrobiaceae</taxon>
        <taxon>Acidimicrobium</taxon>
    </lineage>
</organism>
<evidence type="ECO:0000256" key="6">
    <source>
        <dbReference type="ARBA" id="ARBA00022932"/>
    </source>
</evidence>
<dbReference type="GO" id="GO:0006281">
    <property type="term" value="P:DNA repair"/>
    <property type="evidence" value="ECO:0007669"/>
    <property type="project" value="UniProtKB-UniRule"/>
</dbReference>
<dbReference type="CDD" id="cd04485">
    <property type="entry name" value="DnaE_OBF"/>
    <property type="match status" value="1"/>
</dbReference>
<dbReference type="InterPro" id="IPR012340">
    <property type="entry name" value="NA-bd_OB-fold"/>
</dbReference>
<dbReference type="SMR" id="C7M0M5"/>
<evidence type="ECO:0000313" key="12">
    <source>
        <dbReference type="Proteomes" id="UP000000771"/>
    </source>
</evidence>
<keyword evidence="5 9" id="KW-0227">DNA damage</keyword>
<dbReference type="InterPro" id="IPR011708">
    <property type="entry name" value="DNA_pol3_alpha_NTPase_dom"/>
</dbReference>
<dbReference type="InterPro" id="IPR004805">
    <property type="entry name" value="DnaE2/DnaE/PolC"/>
</dbReference>
<accession>C7M0M5</accession>
<evidence type="ECO:0000256" key="9">
    <source>
        <dbReference type="HAMAP-Rule" id="MF_01902"/>
    </source>
</evidence>
<keyword evidence="6 9" id="KW-0239">DNA-directed DNA polymerase</keyword>
<dbReference type="NCBIfam" id="NF004225">
    <property type="entry name" value="PRK05672.1"/>
    <property type="match status" value="1"/>
</dbReference>
<evidence type="ECO:0000259" key="10">
    <source>
        <dbReference type="SMART" id="SM00481"/>
    </source>
</evidence>
<evidence type="ECO:0000256" key="2">
    <source>
        <dbReference type="ARBA" id="ARBA00022679"/>
    </source>
</evidence>
<dbReference type="InterPro" id="IPR029460">
    <property type="entry name" value="DNAPol_HHH"/>
</dbReference>
<comment type="catalytic activity">
    <reaction evidence="8 9">
        <text>DNA(n) + a 2'-deoxyribonucleoside 5'-triphosphate = DNA(n+1) + diphosphate</text>
        <dbReference type="Rhea" id="RHEA:22508"/>
        <dbReference type="Rhea" id="RHEA-COMP:17339"/>
        <dbReference type="Rhea" id="RHEA-COMP:17340"/>
        <dbReference type="ChEBI" id="CHEBI:33019"/>
        <dbReference type="ChEBI" id="CHEBI:61560"/>
        <dbReference type="ChEBI" id="CHEBI:173112"/>
        <dbReference type="EC" id="2.7.7.7"/>
    </reaction>
</comment>
<dbReference type="HOGENOM" id="CLU_001600_4_0_11"/>
<dbReference type="SMART" id="SM00481">
    <property type="entry name" value="POLIIIAc"/>
    <property type="match status" value="1"/>
</dbReference>
<keyword evidence="2 9" id="KW-0808">Transferase</keyword>
<keyword evidence="7 9" id="KW-0234">DNA repair</keyword>
<evidence type="ECO:0000313" key="11">
    <source>
        <dbReference type="EMBL" id="ACU54533.1"/>
    </source>
</evidence>
<dbReference type="InterPro" id="IPR004013">
    <property type="entry name" value="PHP_dom"/>
</dbReference>
<dbReference type="EC" id="2.7.7.7" evidence="9"/>
<dbReference type="InterPro" id="IPR040982">
    <property type="entry name" value="DNA_pol3_finger"/>
</dbReference>
<name>C7M0M5_ACIFD</name>